<reference evidence="2 3" key="1">
    <citation type="submission" date="2021-01" db="EMBL/GenBank/DDBJ databases">
        <title>Whole genome shotgun sequence of Actinoplanes couchii NBRC 106145.</title>
        <authorList>
            <person name="Komaki H."/>
            <person name="Tamura T."/>
        </authorList>
    </citation>
    <scope>NUCLEOTIDE SEQUENCE [LARGE SCALE GENOMIC DNA]</scope>
    <source>
        <strain evidence="2 3">NBRC 106145</strain>
    </source>
</reference>
<dbReference type="Gene3D" id="1.25.40.10">
    <property type="entry name" value="Tetratricopeptide repeat domain"/>
    <property type="match status" value="2"/>
</dbReference>
<dbReference type="PROSITE" id="PS50005">
    <property type="entry name" value="TPR"/>
    <property type="match status" value="2"/>
</dbReference>
<accession>A0ABQ3XK61</accession>
<dbReference type="PRINTS" id="PR00364">
    <property type="entry name" value="DISEASERSIST"/>
</dbReference>
<dbReference type="InterPro" id="IPR011990">
    <property type="entry name" value="TPR-like_helical_dom_sf"/>
</dbReference>
<protein>
    <recommendedName>
        <fullName evidence="4">NB-ARC domain protein</fullName>
    </recommendedName>
</protein>
<dbReference type="Proteomes" id="UP000612282">
    <property type="component" value="Unassembled WGS sequence"/>
</dbReference>
<proteinExistence type="predicted"/>
<organism evidence="2 3">
    <name type="scientific">Actinoplanes couchii</name>
    <dbReference type="NCBI Taxonomy" id="403638"/>
    <lineage>
        <taxon>Bacteria</taxon>
        <taxon>Bacillati</taxon>
        <taxon>Actinomycetota</taxon>
        <taxon>Actinomycetes</taxon>
        <taxon>Micromonosporales</taxon>
        <taxon>Micromonosporaceae</taxon>
        <taxon>Actinoplanes</taxon>
    </lineage>
</organism>
<dbReference type="PANTHER" id="PTHR47691">
    <property type="entry name" value="REGULATOR-RELATED"/>
    <property type="match status" value="1"/>
</dbReference>
<evidence type="ECO:0008006" key="4">
    <source>
        <dbReference type="Google" id="ProtNLM"/>
    </source>
</evidence>
<dbReference type="Gene3D" id="3.40.50.300">
    <property type="entry name" value="P-loop containing nucleotide triphosphate hydrolases"/>
    <property type="match status" value="1"/>
</dbReference>
<dbReference type="SUPFAM" id="SSF48452">
    <property type="entry name" value="TPR-like"/>
    <property type="match status" value="2"/>
</dbReference>
<evidence type="ECO:0000313" key="2">
    <source>
        <dbReference type="EMBL" id="GID58887.1"/>
    </source>
</evidence>
<dbReference type="SMART" id="SM00028">
    <property type="entry name" value="TPR"/>
    <property type="match status" value="7"/>
</dbReference>
<evidence type="ECO:0000313" key="3">
    <source>
        <dbReference type="Proteomes" id="UP000612282"/>
    </source>
</evidence>
<dbReference type="SUPFAM" id="SSF52540">
    <property type="entry name" value="P-loop containing nucleoside triphosphate hydrolases"/>
    <property type="match status" value="1"/>
</dbReference>
<sequence length="869" mass="93939">MVRNVAVGLPDPGAATSLDGLAEQLRALKVWAGDPSYRTIRNRVNDVWSAAGRPAAEMAGKTTVVDCFRPGRRRLNTELVLTVVRALHPDRGYLEQWRQALRIVDGRDRAAARVHVQDTLPPDLAEFTGRTAELGRLGRILDDSRRDGGTVVISAIEGMAGVGKTRLAVHVGHTLTAEQPFDRVLFVNLRGFHPDPTQPPADPAAVLDGFLGLLGVPGPEIPHDLAARVALYRRRLTGLRALVVLDDAADAAQVRHLLPHTPGCLVLVTSRRHLAGLPDTTHLTVDVFTAGEARQFLTRATPLIPVGDDPGAVARIAGRCGHLPLALGLMAGHMRAKPGWTMTDHADWLDDRHQDRRLDDGIALALDLSYRHLPLERARLLRLLALHPGHDLDAYAAAALTGTDLATAGDELRQLCDDHLLQQGTPGRFTFHDLVRAYATGRAHDEDRPAARRAALTCLFDHYLTTAATAIDVLHPAEAHLRPAVPPVAAPAPALADPDAARGWLDAERPTLVAVAAHAATHGWPGHATRFSRVLYRYLEGGYHLDAVAVHGHAYRAARDAGDPAEMASAVNNLGVAHRKQSRYELAAECCREALALFRQTGDLTGESRALNNLGTIAVQSGDHQEAVDYYERALTLDRRLGDRANEAIVLANLGNHQGRMGRYEVAAEHLEQALTQLPKGGSPTVEASMLNGLAHVEVQSGRFEPAGEHLRRARELCRQVGDRDGEAYVLDSLGLLEIRLGRHARATAYHQQALVIFQESGDRDGEAWALNGLGEAAHAGGRPSEALDRHAAAHEVAVVIGHREQQARACAGTGRAHRALGDPEPAREQFRRALALYTDLGLSGADEVRLLLAALDEPQEETSPRAGD</sequence>
<keyword evidence="3" id="KW-1185">Reference proteome</keyword>
<keyword evidence="1" id="KW-0802">TPR repeat</keyword>
<dbReference type="EMBL" id="BOMG01000092">
    <property type="protein sequence ID" value="GID58887.1"/>
    <property type="molecule type" value="Genomic_DNA"/>
</dbReference>
<feature type="repeat" description="TPR" evidence="1">
    <location>
        <begin position="648"/>
        <end position="681"/>
    </location>
</feature>
<dbReference type="PANTHER" id="PTHR47691:SF3">
    <property type="entry name" value="HTH-TYPE TRANSCRIPTIONAL REGULATOR RV0890C-RELATED"/>
    <property type="match status" value="1"/>
</dbReference>
<evidence type="ECO:0000256" key="1">
    <source>
        <dbReference type="PROSITE-ProRule" id="PRU00339"/>
    </source>
</evidence>
<dbReference type="PROSITE" id="PS50293">
    <property type="entry name" value="TPR_REGION"/>
    <property type="match status" value="1"/>
</dbReference>
<dbReference type="InterPro" id="IPR019734">
    <property type="entry name" value="TPR_rpt"/>
</dbReference>
<name>A0ABQ3XK61_9ACTN</name>
<comment type="caution">
    <text evidence="2">The sequence shown here is derived from an EMBL/GenBank/DDBJ whole genome shotgun (WGS) entry which is preliminary data.</text>
</comment>
<dbReference type="RefSeq" id="WP_203804259.1">
    <property type="nucleotide sequence ID" value="NZ_BAAAQE010000093.1"/>
</dbReference>
<gene>
    <name evidence="2" type="ORF">Aco03nite_072910</name>
</gene>
<dbReference type="InterPro" id="IPR027417">
    <property type="entry name" value="P-loop_NTPase"/>
</dbReference>
<dbReference type="Pfam" id="PF13424">
    <property type="entry name" value="TPR_12"/>
    <property type="match status" value="3"/>
</dbReference>
<feature type="repeat" description="TPR" evidence="1">
    <location>
        <begin position="608"/>
        <end position="641"/>
    </location>
</feature>